<evidence type="ECO:0000259" key="2">
    <source>
        <dbReference type="Pfam" id="PF16173"/>
    </source>
</evidence>
<evidence type="ECO:0000259" key="1">
    <source>
        <dbReference type="Pfam" id="PF16116"/>
    </source>
</evidence>
<dbReference type="InterPro" id="IPR032267">
    <property type="entry name" value="DUF4832"/>
</dbReference>
<evidence type="ECO:0000313" key="4">
    <source>
        <dbReference type="Proteomes" id="UP001195483"/>
    </source>
</evidence>
<comment type="caution">
    <text evidence="3">The sequence shown here is derived from an EMBL/GenBank/DDBJ whole genome shotgun (WGS) entry which is preliminary data.</text>
</comment>
<name>A0AAE0SSX2_9BIVA</name>
<reference evidence="3" key="2">
    <citation type="journal article" date="2021" name="Genome Biol. Evol.">
        <title>Developing a high-quality reference genome for a parasitic bivalve with doubly uniparental inheritance (Bivalvia: Unionida).</title>
        <authorList>
            <person name="Smith C.H."/>
        </authorList>
    </citation>
    <scope>NUCLEOTIDE SEQUENCE</scope>
    <source>
        <strain evidence="3">CHS0354</strain>
        <tissue evidence="3">Mantle</tissue>
    </source>
</reference>
<dbReference type="EMBL" id="JAEAOA010000682">
    <property type="protein sequence ID" value="KAK3597326.1"/>
    <property type="molecule type" value="Genomic_DNA"/>
</dbReference>
<reference evidence="3" key="1">
    <citation type="journal article" date="2021" name="Genome Biol. Evol.">
        <title>A High-Quality Reference Genome for a Parasitic Bivalve with Doubly Uniparental Inheritance (Bivalvia: Unionida).</title>
        <authorList>
            <person name="Smith C.H."/>
        </authorList>
    </citation>
    <scope>NUCLEOTIDE SEQUENCE</scope>
    <source>
        <strain evidence="3">CHS0354</strain>
    </source>
</reference>
<dbReference type="Proteomes" id="UP001195483">
    <property type="component" value="Unassembled WGS sequence"/>
</dbReference>
<evidence type="ECO:0000313" key="3">
    <source>
        <dbReference type="EMBL" id="KAK3597326.1"/>
    </source>
</evidence>
<dbReference type="AlphaFoldDB" id="A0AAE0SSX2"/>
<protein>
    <recommendedName>
        <fullName evidence="5">DUF4832 domain-containing protein</fullName>
    </recommendedName>
</protein>
<sequence>MNTNGGFNINTQSGKFYMHASRYTSKTFLSTSELFANPARGFYVHTEVKTSNYNELTKTYIVNEQNNIGGPATVGMVFRHIVLDNYVEQNLTLTVLSHIRNDLEAMKAAGVLAILRFSYTVTYNNAPPYGDGKKTTILSHIESLKPIFRDYQGVVTVVQAGFIGVWGEWYYSDHFGVPGNGLSAQNLQIQVRTPSYKYRIFGLTSTMYTDVQNHTSKSRVGHHNDCFLASSSDFGTYQNKTAEYPYLSEDTKYTVMAGETCSLSSQSRHQCSTALSELKMFHWTSMNILYNQQVIQYWKANGCFNTINQQLGYRLKLKSIVVPYKTDGTICAKLIIVNDGFAAPIRQYDVNIVLSSSSGTLYRTQSLLFADSRTWLPSSDHVITGSARLPCGIPAGLYKTGCKIPHLAFTCCNIKLKNSIGTSLYGINYDLSGIDYSPYGIDYDLSGIDYSLYGIDYDLSDNTMKSGKQILCTERIWIMTFESQFSMHGGGEVRGRYRVICFNKSGD</sequence>
<feature type="domain" description="DUF4832" evidence="1">
    <location>
        <begin position="219"/>
        <end position="405"/>
    </location>
</feature>
<evidence type="ECO:0008006" key="5">
    <source>
        <dbReference type="Google" id="ProtNLM"/>
    </source>
</evidence>
<gene>
    <name evidence="3" type="ORF">CHS0354_010963</name>
</gene>
<accession>A0AAE0SSX2</accession>
<feature type="domain" description="DUF4874" evidence="2">
    <location>
        <begin position="37"/>
        <end position="175"/>
    </location>
</feature>
<dbReference type="Pfam" id="PF16116">
    <property type="entry name" value="DUF4832"/>
    <property type="match status" value="1"/>
</dbReference>
<dbReference type="Pfam" id="PF16173">
    <property type="entry name" value="DUF4874"/>
    <property type="match status" value="1"/>
</dbReference>
<dbReference type="InterPro" id="IPR032379">
    <property type="entry name" value="DUF4874"/>
</dbReference>
<organism evidence="3 4">
    <name type="scientific">Potamilus streckersoni</name>
    <dbReference type="NCBI Taxonomy" id="2493646"/>
    <lineage>
        <taxon>Eukaryota</taxon>
        <taxon>Metazoa</taxon>
        <taxon>Spiralia</taxon>
        <taxon>Lophotrochozoa</taxon>
        <taxon>Mollusca</taxon>
        <taxon>Bivalvia</taxon>
        <taxon>Autobranchia</taxon>
        <taxon>Heteroconchia</taxon>
        <taxon>Palaeoheterodonta</taxon>
        <taxon>Unionida</taxon>
        <taxon>Unionoidea</taxon>
        <taxon>Unionidae</taxon>
        <taxon>Ambleminae</taxon>
        <taxon>Lampsilini</taxon>
        <taxon>Potamilus</taxon>
    </lineage>
</organism>
<keyword evidence="4" id="KW-1185">Reference proteome</keyword>
<reference evidence="3" key="3">
    <citation type="submission" date="2023-05" db="EMBL/GenBank/DDBJ databases">
        <authorList>
            <person name="Smith C.H."/>
        </authorList>
    </citation>
    <scope>NUCLEOTIDE SEQUENCE</scope>
    <source>
        <strain evidence="3">CHS0354</strain>
        <tissue evidence="3">Mantle</tissue>
    </source>
</reference>
<proteinExistence type="predicted"/>